<dbReference type="PANTHER" id="PTHR30160">
    <property type="entry name" value="TETRAACYLDISACCHARIDE 4'-KINASE-RELATED"/>
    <property type="match status" value="1"/>
</dbReference>
<dbReference type="EMBL" id="CAMAPC010000004">
    <property type="protein sequence ID" value="CAH9054448.1"/>
    <property type="molecule type" value="Genomic_DNA"/>
</dbReference>
<dbReference type="InterPro" id="IPR002201">
    <property type="entry name" value="Glyco_trans_9"/>
</dbReference>
<dbReference type="Proteomes" id="UP001152467">
    <property type="component" value="Unassembled WGS sequence"/>
</dbReference>
<dbReference type="AlphaFoldDB" id="A0A9W4QV00"/>
<evidence type="ECO:0000256" key="1">
    <source>
        <dbReference type="ARBA" id="ARBA00022676"/>
    </source>
</evidence>
<dbReference type="CDD" id="cd03789">
    <property type="entry name" value="GT9_LPS_heptosyltransferase"/>
    <property type="match status" value="1"/>
</dbReference>
<sequence>MKDSNDIILKPLHTKEVNSPILVVLPKFIGDAINTLPALKLLRQLYPAQKIVILANGAICELFKKVELANSETLSLNSFGKKKWSLDLIKALRKFEFALGFLFRGSLGDAILCKMAGIKTLIGYAQNGRSALLSHALPLNINQHYITRYCRLVNEPHGNPFKCFESPKLSHAHIERAFQSEQKVISVYMGSANKNNRYYPSHYAKEALLEISKHSVCSFNLLGSCDEAFENSQLCDLLKADNIAVTDLSGKTSITELVDTIAQSDLMISIDSGPMHIACATGVNCITLVGPGTSPWSCVQPVTPYCKPIFANPLLLNDSDKLSSISPSKLALLAINTLNSQNQGNSHDEYPIN</sequence>
<dbReference type="EMBL" id="CAMAPD010000008">
    <property type="protein sequence ID" value="CAH9059041.1"/>
    <property type="molecule type" value="Genomic_DNA"/>
</dbReference>
<name>A0A9W4QV00_9GAMM</name>
<keyword evidence="1" id="KW-0328">Glycosyltransferase</keyword>
<evidence type="ECO:0008006" key="7">
    <source>
        <dbReference type="Google" id="ProtNLM"/>
    </source>
</evidence>
<dbReference type="SUPFAM" id="SSF53756">
    <property type="entry name" value="UDP-Glycosyltransferase/glycogen phosphorylase"/>
    <property type="match status" value="1"/>
</dbReference>
<accession>A0A9W4QV00</accession>
<comment type="caution">
    <text evidence="3">The sequence shown here is derived from an EMBL/GenBank/DDBJ whole genome shotgun (WGS) entry which is preliminary data.</text>
</comment>
<evidence type="ECO:0000313" key="6">
    <source>
        <dbReference type="Proteomes" id="UP001152485"/>
    </source>
</evidence>
<evidence type="ECO:0000313" key="3">
    <source>
        <dbReference type="EMBL" id="CAH9054448.1"/>
    </source>
</evidence>
<keyword evidence="2" id="KW-0808">Transferase</keyword>
<dbReference type="InterPro" id="IPR051199">
    <property type="entry name" value="LPS_LOS_Heptosyltrfase"/>
</dbReference>
<evidence type="ECO:0000313" key="5">
    <source>
        <dbReference type="Proteomes" id="UP001152467"/>
    </source>
</evidence>
<keyword evidence="5" id="KW-1185">Reference proteome</keyword>
<dbReference type="GO" id="GO:0008713">
    <property type="term" value="F:ADP-heptose-lipopolysaccharide heptosyltransferase activity"/>
    <property type="evidence" value="ECO:0007669"/>
    <property type="project" value="TreeGrafter"/>
</dbReference>
<reference evidence="3 6" key="1">
    <citation type="submission" date="2022-07" db="EMBL/GenBank/DDBJ databases">
        <authorList>
            <person name="Criscuolo A."/>
        </authorList>
    </citation>
    <scope>NUCLEOTIDE SEQUENCE</scope>
    <source>
        <strain evidence="6">CIP 111951</strain>
        <strain evidence="3">CIP111854</strain>
        <strain evidence="4">CIP111951</strain>
    </source>
</reference>
<organism evidence="3 5">
    <name type="scientific">Pseudoalteromonas holothuriae</name>
    <dbReference type="NCBI Taxonomy" id="2963714"/>
    <lineage>
        <taxon>Bacteria</taxon>
        <taxon>Pseudomonadati</taxon>
        <taxon>Pseudomonadota</taxon>
        <taxon>Gammaproteobacteria</taxon>
        <taxon>Alteromonadales</taxon>
        <taxon>Pseudoalteromonadaceae</taxon>
        <taxon>Pseudoalteromonas</taxon>
    </lineage>
</organism>
<evidence type="ECO:0000256" key="2">
    <source>
        <dbReference type="ARBA" id="ARBA00022679"/>
    </source>
</evidence>
<dbReference type="Gene3D" id="3.40.50.2000">
    <property type="entry name" value="Glycogen Phosphorylase B"/>
    <property type="match status" value="2"/>
</dbReference>
<dbReference type="PANTHER" id="PTHR30160:SF7">
    <property type="entry name" value="ADP-HEPTOSE--LPS HEPTOSYLTRANSFERASE 2"/>
    <property type="match status" value="1"/>
</dbReference>
<dbReference type="GO" id="GO:0009244">
    <property type="term" value="P:lipopolysaccharide core region biosynthetic process"/>
    <property type="evidence" value="ECO:0007669"/>
    <property type="project" value="TreeGrafter"/>
</dbReference>
<dbReference type="Pfam" id="PF01075">
    <property type="entry name" value="Glyco_transf_9"/>
    <property type="match status" value="1"/>
</dbReference>
<dbReference type="Proteomes" id="UP001152485">
    <property type="component" value="Unassembled WGS sequence"/>
</dbReference>
<gene>
    <name evidence="3" type="ORF">PSECIP111854_01376</name>
    <name evidence="4" type="ORF">PSECIP111951_01993</name>
</gene>
<proteinExistence type="predicted"/>
<evidence type="ECO:0000313" key="4">
    <source>
        <dbReference type="EMBL" id="CAH9059041.1"/>
    </source>
</evidence>
<dbReference type="GO" id="GO:0005829">
    <property type="term" value="C:cytosol"/>
    <property type="evidence" value="ECO:0007669"/>
    <property type="project" value="TreeGrafter"/>
</dbReference>
<protein>
    <recommendedName>
        <fullName evidence="7">Glycosyltransferase family 9 protein</fullName>
    </recommendedName>
</protein>
<dbReference type="RefSeq" id="WP_261626097.1">
    <property type="nucleotide sequence ID" value="NZ_CAMAPC010000004.1"/>
</dbReference>